<dbReference type="AlphaFoldDB" id="A0A9D4GZP2"/>
<accession>A0A9D4GZP2</accession>
<organism evidence="1 2">
    <name type="scientific">Dreissena polymorpha</name>
    <name type="common">Zebra mussel</name>
    <name type="synonym">Mytilus polymorpha</name>
    <dbReference type="NCBI Taxonomy" id="45954"/>
    <lineage>
        <taxon>Eukaryota</taxon>
        <taxon>Metazoa</taxon>
        <taxon>Spiralia</taxon>
        <taxon>Lophotrochozoa</taxon>
        <taxon>Mollusca</taxon>
        <taxon>Bivalvia</taxon>
        <taxon>Autobranchia</taxon>
        <taxon>Heteroconchia</taxon>
        <taxon>Euheterodonta</taxon>
        <taxon>Imparidentia</taxon>
        <taxon>Neoheterodontei</taxon>
        <taxon>Myida</taxon>
        <taxon>Dreissenoidea</taxon>
        <taxon>Dreissenidae</taxon>
        <taxon>Dreissena</taxon>
    </lineage>
</organism>
<sequence>MGVPSRCPDGLGIVADCLGVSCRCSAGLAPSQTVWESLAGVKGVVAPSQTV</sequence>
<protein>
    <submittedName>
        <fullName evidence="1">Uncharacterized protein</fullName>
    </submittedName>
</protein>
<evidence type="ECO:0000313" key="2">
    <source>
        <dbReference type="Proteomes" id="UP000828390"/>
    </source>
</evidence>
<dbReference type="Proteomes" id="UP000828390">
    <property type="component" value="Unassembled WGS sequence"/>
</dbReference>
<reference evidence="1" key="1">
    <citation type="journal article" date="2019" name="bioRxiv">
        <title>The Genome of the Zebra Mussel, Dreissena polymorpha: A Resource for Invasive Species Research.</title>
        <authorList>
            <person name="McCartney M.A."/>
            <person name="Auch B."/>
            <person name="Kono T."/>
            <person name="Mallez S."/>
            <person name="Zhang Y."/>
            <person name="Obille A."/>
            <person name="Becker A."/>
            <person name="Abrahante J.E."/>
            <person name="Garbe J."/>
            <person name="Badalamenti J.P."/>
            <person name="Herman A."/>
            <person name="Mangelson H."/>
            <person name="Liachko I."/>
            <person name="Sullivan S."/>
            <person name="Sone E.D."/>
            <person name="Koren S."/>
            <person name="Silverstein K.A.T."/>
            <person name="Beckman K.B."/>
            <person name="Gohl D.M."/>
        </authorList>
    </citation>
    <scope>NUCLEOTIDE SEQUENCE</scope>
    <source>
        <strain evidence="1">Duluth1</strain>
        <tissue evidence="1">Whole animal</tissue>
    </source>
</reference>
<keyword evidence="2" id="KW-1185">Reference proteome</keyword>
<proteinExistence type="predicted"/>
<comment type="caution">
    <text evidence="1">The sequence shown here is derived from an EMBL/GenBank/DDBJ whole genome shotgun (WGS) entry which is preliminary data.</text>
</comment>
<name>A0A9D4GZP2_DREPO</name>
<reference evidence="1" key="2">
    <citation type="submission" date="2020-11" db="EMBL/GenBank/DDBJ databases">
        <authorList>
            <person name="McCartney M.A."/>
            <person name="Auch B."/>
            <person name="Kono T."/>
            <person name="Mallez S."/>
            <person name="Becker A."/>
            <person name="Gohl D.M."/>
            <person name="Silverstein K.A.T."/>
            <person name="Koren S."/>
            <person name="Bechman K.B."/>
            <person name="Herman A."/>
            <person name="Abrahante J.E."/>
            <person name="Garbe J."/>
        </authorList>
    </citation>
    <scope>NUCLEOTIDE SEQUENCE</scope>
    <source>
        <strain evidence="1">Duluth1</strain>
        <tissue evidence="1">Whole animal</tissue>
    </source>
</reference>
<dbReference type="EMBL" id="JAIWYP010000005">
    <property type="protein sequence ID" value="KAH3826636.1"/>
    <property type="molecule type" value="Genomic_DNA"/>
</dbReference>
<gene>
    <name evidence="1" type="ORF">DPMN_128545</name>
</gene>
<evidence type="ECO:0000313" key="1">
    <source>
        <dbReference type="EMBL" id="KAH3826636.1"/>
    </source>
</evidence>